<gene>
    <name evidence="3" type="ORF">O3M35_002022</name>
</gene>
<evidence type="ECO:0000313" key="3">
    <source>
        <dbReference type="EMBL" id="KAK9500834.1"/>
    </source>
</evidence>
<feature type="domain" description="CRAL-TRIO" evidence="2">
    <location>
        <begin position="126"/>
        <end position="289"/>
    </location>
</feature>
<dbReference type="Gene3D" id="1.10.8.20">
    <property type="entry name" value="N-terminal domain of phosphatidylinositol transfer protein sec14p"/>
    <property type="match status" value="1"/>
</dbReference>
<dbReference type="SMART" id="SM00516">
    <property type="entry name" value="SEC14"/>
    <property type="match status" value="1"/>
</dbReference>
<reference evidence="3 4" key="1">
    <citation type="submission" date="2022-12" db="EMBL/GenBank/DDBJ databases">
        <title>Chromosome-level genome assembly of true bugs.</title>
        <authorList>
            <person name="Ma L."/>
            <person name="Li H."/>
        </authorList>
    </citation>
    <scope>NUCLEOTIDE SEQUENCE [LARGE SCALE GENOMIC DNA]</scope>
    <source>
        <strain evidence="3">Lab_2022b</strain>
    </source>
</reference>
<dbReference type="PROSITE" id="PS50191">
    <property type="entry name" value="CRAL_TRIO"/>
    <property type="match status" value="1"/>
</dbReference>
<dbReference type="PANTHER" id="PTHR10174">
    <property type="entry name" value="ALPHA-TOCOPHEROL TRANSFER PROTEIN-RELATED"/>
    <property type="match status" value="1"/>
</dbReference>
<sequence>MAATSVMVVRPWENTSNDDGDEEKQNSKNKSQQSSVDLSRLSEEAVKIARIELREDDLTKQQAFNQMIDWIKKNPDLKDCRTDSNFILRFLRVKKFSILMAQRMILKYLNLRQTFPNFLMNLDYLQTPVLELIDKGYLFPSPVRDKHGRRVIIGSAASFDPHKYTCEDMARVHMLTYEVLLEEEESQVLGFTHFGDIKTTSTAHVMLWSPTVFATMFKWGEQSVPMRHKEVHLLNVPSPLKYVYDFARSRLSQKIRDRFNIHGSLAELHSKLDPSVLPKEYGGVIPMKQMIDTWKVQLAESRERILALDKMKLLDNRCLLKKDGNNNKGNKNDDLSITGTFRRLEVD</sequence>
<feature type="region of interest" description="Disordered" evidence="1">
    <location>
        <begin position="1"/>
        <end position="38"/>
    </location>
</feature>
<dbReference type="CDD" id="cd00170">
    <property type="entry name" value="SEC14"/>
    <property type="match status" value="1"/>
</dbReference>
<organism evidence="3 4">
    <name type="scientific">Rhynocoris fuscipes</name>
    <dbReference type="NCBI Taxonomy" id="488301"/>
    <lineage>
        <taxon>Eukaryota</taxon>
        <taxon>Metazoa</taxon>
        <taxon>Ecdysozoa</taxon>
        <taxon>Arthropoda</taxon>
        <taxon>Hexapoda</taxon>
        <taxon>Insecta</taxon>
        <taxon>Pterygota</taxon>
        <taxon>Neoptera</taxon>
        <taxon>Paraneoptera</taxon>
        <taxon>Hemiptera</taxon>
        <taxon>Heteroptera</taxon>
        <taxon>Panheteroptera</taxon>
        <taxon>Cimicomorpha</taxon>
        <taxon>Reduviidae</taxon>
        <taxon>Harpactorinae</taxon>
        <taxon>Harpactorini</taxon>
        <taxon>Rhynocoris</taxon>
    </lineage>
</organism>
<evidence type="ECO:0000313" key="4">
    <source>
        <dbReference type="Proteomes" id="UP001461498"/>
    </source>
</evidence>
<dbReference type="Proteomes" id="UP001461498">
    <property type="component" value="Unassembled WGS sequence"/>
</dbReference>
<dbReference type="PRINTS" id="PR00180">
    <property type="entry name" value="CRETINALDHBP"/>
</dbReference>
<proteinExistence type="predicted"/>
<dbReference type="Gene3D" id="1.20.5.1200">
    <property type="entry name" value="Alpha-tocopherol transfer"/>
    <property type="match status" value="1"/>
</dbReference>
<name>A0AAW1CT81_9HEMI</name>
<dbReference type="Gene3D" id="3.40.525.10">
    <property type="entry name" value="CRAL-TRIO lipid binding domain"/>
    <property type="match status" value="1"/>
</dbReference>
<dbReference type="GO" id="GO:1902936">
    <property type="term" value="F:phosphatidylinositol bisphosphate binding"/>
    <property type="evidence" value="ECO:0007669"/>
    <property type="project" value="TreeGrafter"/>
</dbReference>
<dbReference type="SUPFAM" id="SSF52087">
    <property type="entry name" value="CRAL/TRIO domain"/>
    <property type="match status" value="1"/>
</dbReference>
<dbReference type="InterPro" id="IPR036273">
    <property type="entry name" value="CRAL/TRIO_N_dom_sf"/>
</dbReference>
<dbReference type="GO" id="GO:0016020">
    <property type="term" value="C:membrane"/>
    <property type="evidence" value="ECO:0007669"/>
    <property type="project" value="TreeGrafter"/>
</dbReference>
<dbReference type="SMART" id="SM01100">
    <property type="entry name" value="CRAL_TRIO_N"/>
    <property type="match status" value="1"/>
</dbReference>
<dbReference type="InterPro" id="IPR001251">
    <property type="entry name" value="CRAL-TRIO_dom"/>
</dbReference>
<dbReference type="PANTHER" id="PTHR10174:SF120">
    <property type="entry name" value="CELLULAR RETINALDEHYDE BINDING PROTEIN"/>
    <property type="match status" value="1"/>
</dbReference>
<comment type="caution">
    <text evidence="3">The sequence shown here is derived from an EMBL/GenBank/DDBJ whole genome shotgun (WGS) entry which is preliminary data.</text>
</comment>
<dbReference type="InterPro" id="IPR011074">
    <property type="entry name" value="CRAL/TRIO_N_dom"/>
</dbReference>
<dbReference type="Pfam" id="PF00650">
    <property type="entry name" value="CRAL_TRIO"/>
    <property type="match status" value="1"/>
</dbReference>
<protein>
    <recommendedName>
        <fullName evidence="2">CRAL-TRIO domain-containing protein</fullName>
    </recommendedName>
</protein>
<keyword evidence="4" id="KW-1185">Reference proteome</keyword>
<dbReference type="InterPro" id="IPR036865">
    <property type="entry name" value="CRAL-TRIO_dom_sf"/>
</dbReference>
<evidence type="ECO:0000256" key="1">
    <source>
        <dbReference type="SAM" id="MobiDB-lite"/>
    </source>
</evidence>
<accession>A0AAW1CT81</accession>
<dbReference type="EMBL" id="JAPXFL010000010">
    <property type="protein sequence ID" value="KAK9500834.1"/>
    <property type="molecule type" value="Genomic_DNA"/>
</dbReference>
<evidence type="ECO:0000259" key="2">
    <source>
        <dbReference type="PROSITE" id="PS50191"/>
    </source>
</evidence>
<dbReference type="SUPFAM" id="SSF46938">
    <property type="entry name" value="CRAL/TRIO N-terminal domain"/>
    <property type="match status" value="1"/>
</dbReference>
<dbReference type="AlphaFoldDB" id="A0AAW1CT81"/>